<reference evidence="1" key="1">
    <citation type="submission" date="2019-08" db="EMBL/GenBank/DDBJ databases">
        <authorList>
            <person name="Kucharzyk K."/>
            <person name="Murdoch R.W."/>
            <person name="Higgins S."/>
            <person name="Loffler F."/>
        </authorList>
    </citation>
    <scope>NUCLEOTIDE SEQUENCE</scope>
</reference>
<protein>
    <submittedName>
        <fullName evidence="1">Uncharacterized protein</fullName>
    </submittedName>
</protein>
<comment type="caution">
    <text evidence="1">The sequence shown here is derived from an EMBL/GenBank/DDBJ whole genome shotgun (WGS) entry which is preliminary data.</text>
</comment>
<dbReference type="AlphaFoldDB" id="A0A645GTK5"/>
<sequence>MHCDGHPHGAVEEVGQGLFDLAALTTLESFAGELRRNGDQDDGLVHSQRVRTLQPGPGVLVGLIQNVSPGLRQRLIGWSEFMLVGHVSYSPPVHAVNRSPVVRVNQASTKSVFHRYVGGSSVQRIPPLWFVGFGG</sequence>
<name>A0A645GTK5_9ZZZZ</name>
<proteinExistence type="predicted"/>
<evidence type="ECO:0000313" key="1">
    <source>
        <dbReference type="EMBL" id="MPN30181.1"/>
    </source>
</evidence>
<organism evidence="1">
    <name type="scientific">bioreactor metagenome</name>
    <dbReference type="NCBI Taxonomy" id="1076179"/>
    <lineage>
        <taxon>unclassified sequences</taxon>
        <taxon>metagenomes</taxon>
        <taxon>ecological metagenomes</taxon>
    </lineage>
</organism>
<dbReference type="EMBL" id="VSSQ01081198">
    <property type="protein sequence ID" value="MPN30181.1"/>
    <property type="molecule type" value="Genomic_DNA"/>
</dbReference>
<gene>
    <name evidence="1" type="ORF">SDC9_177639</name>
</gene>
<accession>A0A645GTK5</accession>